<dbReference type="KEGG" id="afx:JZ786_12935"/>
<evidence type="ECO:0000313" key="1">
    <source>
        <dbReference type="EMBL" id="QSO45479.1"/>
    </source>
</evidence>
<evidence type="ECO:0000313" key="2">
    <source>
        <dbReference type="Proteomes" id="UP000663505"/>
    </source>
</evidence>
<reference evidence="1 2" key="1">
    <citation type="submission" date="2021-02" db="EMBL/GenBank/DDBJ databases">
        <title>Alicyclobacillus curvatus sp. nov. and Alicyclobacillus mengziensis sp. nov., two acidophilic bacteria isolated from acid mine drainage.</title>
        <authorList>
            <person name="Huang Y."/>
        </authorList>
    </citation>
    <scope>NUCLEOTIDE SEQUENCE [LARGE SCALE GENOMIC DNA]</scope>
    <source>
        <strain evidence="1 2">S30H14</strain>
    </source>
</reference>
<dbReference type="EMBL" id="CP071182">
    <property type="protein sequence ID" value="QSO45479.1"/>
    <property type="molecule type" value="Genomic_DNA"/>
</dbReference>
<sequence length="91" mass="9901">MQNVVINIPEVVSRISGSLVLHIDGDNVVALQRGQASRLAVGSTVVILDEYEDEGMAYCNVCRVTDDGTLQSISDELSCSLSARRDRYEAI</sequence>
<keyword evidence="2" id="KW-1185">Reference proteome</keyword>
<proteinExistence type="predicted"/>
<gene>
    <name evidence="1" type="ORF">JZ786_12935</name>
</gene>
<dbReference type="Proteomes" id="UP000663505">
    <property type="component" value="Chromosome"/>
</dbReference>
<protein>
    <submittedName>
        <fullName evidence="1">Uncharacterized protein</fullName>
    </submittedName>
</protein>
<organism evidence="1 2">
    <name type="scientific">Alicyclobacillus mengziensis</name>
    <dbReference type="NCBI Taxonomy" id="2931921"/>
    <lineage>
        <taxon>Bacteria</taxon>
        <taxon>Bacillati</taxon>
        <taxon>Bacillota</taxon>
        <taxon>Bacilli</taxon>
        <taxon>Bacillales</taxon>
        <taxon>Alicyclobacillaceae</taxon>
        <taxon>Alicyclobacillus</taxon>
    </lineage>
</organism>
<name>A0A9X7VVR3_9BACL</name>
<accession>A0A9X7VVR3</accession>
<dbReference type="AlphaFoldDB" id="A0A9X7VVR3"/>
<dbReference type="RefSeq" id="WP_206654847.1">
    <property type="nucleotide sequence ID" value="NZ_CP071182.1"/>
</dbReference>